<feature type="region of interest" description="Disordered" evidence="1">
    <location>
        <begin position="127"/>
        <end position="162"/>
    </location>
</feature>
<protein>
    <submittedName>
        <fullName evidence="3">Uncharacterized protein</fullName>
    </submittedName>
</protein>
<evidence type="ECO:0000313" key="3">
    <source>
        <dbReference type="WBParaSite" id="PSAMB.scaffold4463size14505.g24453.t1"/>
    </source>
</evidence>
<organism evidence="2 3">
    <name type="scientific">Plectus sambesii</name>
    <dbReference type="NCBI Taxonomy" id="2011161"/>
    <lineage>
        <taxon>Eukaryota</taxon>
        <taxon>Metazoa</taxon>
        <taxon>Ecdysozoa</taxon>
        <taxon>Nematoda</taxon>
        <taxon>Chromadorea</taxon>
        <taxon>Plectida</taxon>
        <taxon>Plectina</taxon>
        <taxon>Plectoidea</taxon>
        <taxon>Plectidae</taxon>
        <taxon>Plectus</taxon>
    </lineage>
</organism>
<feature type="compositionally biased region" description="Acidic residues" evidence="1">
    <location>
        <begin position="609"/>
        <end position="621"/>
    </location>
</feature>
<evidence type="ECO:0000313" key="2">
    <source>
        <dbReference type="Proteomes" id="UP000887566"/>
    </source>
</evidence>
<feature type="region of interest" description="Disordered" evidence="1">
    <location>
        <begin position="313"/>
        <end position="355"/>
    </location>
</feature>
<name>A0A914WL80_9BILA</name>
<dbReference type="Proteomes" id="UP000887566">
    <property type="component" value="Unplaced"/>
</dbReference>
<proteinExistence type="predicted"/>
<reference evidence="3" key="1">
    <citation type="submission" date="2022-11" db="UniProtKB">
        <authorList>
            <consortium name="WormBaseParasite"/>
        </authorList>
    </citation>
    <scope>IDENTIFICATION</scope>
</reference>
<dbReference type="WBParaSite" id="PSAMB.scaffold4463size14505.g24453.t1">
    <property type="protein sequence ID" value="PSAMB.scaffold4463size14505.g24453.t1"/>
    <property type="gene ID" value="PSAMB.scaffold4463size14505.g24453"/>
</dbReference>
<keyword evidence="2" id="KW-1185">Reference proteome</keyword>
<feature type="region of interest" description="Disordered" evidence="1">
    <location>
        <begin position="177"/>
        <end position="203"/>
    </location>
</feature>
<accession>A0A914WL80</accession>
<dbReference type="AlphaFoldDB" id="A0A914WL80"/>
<sequence length="621" mass="65687">MSEYLEWLRGIHDENVTRLVQLDRGITTRRRRTEYIELDKKIVEAKRRLVEKIDEEGLKGEPDYVTVFITYLTHVSFLFGHGTFYDPKLFDGNLADLPPPSSDDDPDAPCTSAAAVDRTARSVAALQVSSAPSRAPPTCSPAVLRSLPPSTSDDRDVPSTSYVCRPLSAPGVAALRAPSVSSLSSPTRTPAAPPSLRPSTSRSLLPGAVASTPAASFFTRVLLARPSIARPSIAPSLSASSSTAARSTAPVLTASSSSVGPSTAPALNALSTVGLSTVRLSTAGPSTTPASIASSSTAGPSIAPTLTVSSSIASSSSVGPSSVGPSSVGPSSVGPSTAGPSTAALTADASTTDPSMAVNQWTEADEARYQATSRILDDAARPDTPPAPGLTRQALREQLWPLYNIAVSEKCRQHLLSIRYGDVHSRRAEDFDLAASIGELFCGPFMADMELTEALASILLNWLKEEVEETNDGMMRHHQYNYSTGVWLPEAVAFALQQQNPDIPADEIYNMVDEPPAQYLEEEMVEVRGAMLAPSSRKLSSASRTQMNIAAPSTSAAAATVQLAPVLPASVLPIAQGTTAAAGPEAKKSTTTMRETCRPYAEPAARREDDDDEDEQPRDFH</sequence>
<feature type="compositionally biased region" description="Low complexity" evidence="1">
    <location>
        <begin position="181"/>
        <end position="190"/>
    </location>
</feature>
<feature type="compositionally biased region" description="Low complexity" evidence="1">
    <location>
        <begin position="313"/>
        <end position="353"/>
    </location>
</feature>
<feature type="region of interest" description="Disordered" evidence="1">
    <location>
        <begin position="578"/>
        <end position="621"/>
    </location>
</feature>
<evidence type="ECO:0000256" key="1">
    <source>
        <dbReference type="SAM" id="MobiDB-lite"/>
    </source>
</evidence>